<dbReference type="Pfam" id="PF13837">
    <property type="entry name" value="Myb_DNA-bind_4"/>
    <property type="match status" value="1"/>
</dbReference>
<feature type="non-terminal residue" evidence="2">
    <location>
        <position position="1"/>
    </location>
</feature>
<organism evidence="3">
    <name type="scientific">Harpegnathos saltator</name>
    <name type="common">Jerdon's jumping ant</name>
    <dbReference type="NCBI Taxonomy" id="610380"/>
    <lineage>
        <taxon>Eukaryota</taxon>
        <taxon>Metazoa</taxon>
        <taxon>Ecdysozoa</taxon>
        <taxon>Arthropoda</taxon>
        <taxon>Hexapoda</taxon>
        <taxon>Insecta</taxon>
        <taxon>Pterygota</taxon>
        <taxon>Neoptera</taxon>
        <taxon>Endopterygota</taxon>
        <taxon>Hymenoptera</taxon>
        <taxon>Apocrita</taxon>
        <taxon>Aculeata</taxon>
        <taxon>Formicoidea</taxon>
        <taxon>Formicidae</taxon>
        <taxon>Ponerinae</taxon>
        <taxon>Ponerini</taxon>
        <taxon>Harpegnathos</taxon>
    </lineage>
</organism>
<dbReference type="EMBL" id="GL448191">
    <property type="protein sequence ID" value="EFN85166.1"/>
    <property type="molecule type" value="Genomic_DNA"/>
</dbReference>
<gene>
    <name evidence="2" type="ORF">EAI_06680</name>
</gene>
<dbReference type="Gene3D" id="1.10.10.60">
    <property type="entry name" value="Homeodomain-like"/>
    <property type="match status" value="1"/>
</dbReference>
<feature type="non-terminal residue" evidence="2">
    <location>
        <position position="83"/>
    </location>
</feature>
<dbReference type="AlphaFoldDB" id="E2BGL4"/>
<dbReference type="PANTHER" id="PTHR47595">
    <property type="entry name" value="HEAT SHOCK 70 KDA PROTEIN 14"/>
    <property type="match status" value="1"/>
</dbReference>
<evidence type="ECO:0000313" key="3">
    <source>
        <dbReference type="Proteomes" id="UP000008237"/>
    </source>
</evidence>
<dbReference type="OMA" id="WPHETIL"/>
<dbReference type="InterPro" id="IPR044822">
    <property type="entry name" value="Myb_DNA-bind_4"/>
</dbReference>
<keyword evidence="3" id="KW-1185">Reference proteome</keyword>
<evidence type="ECO:0000313" key="2">
    <source>
        <dbReference type="EMBL" id="EFN85166.1"/>
    </source>
</evidence>
<sequence length="83" mass="9922">YKWPHETILLLIEEYRMRQNDFVSGKISQKKAWIFIAKIMKKHGYNVTGPQCLLKFSDLKRTYKAVKDHNNKSGNATRTWPYF</sequence>
<dbReference type="OrthoDB" id="6780173at2759"/>
<accession>E2BGL4</accession>
<dbReference type="InParanoid" id="E2BGL4"/>
<dbReference type="Proteomes" id="UP000008237">
    <property type="component" value="Unassembled WGS sequence"/>
</dbReference>
<evidence type="ECO:0000259" key="1">
    <source>
        <dbReference type="Pfam" id="PF13837"/>
    </source>
</evidence>
<protein>
    <recommendedName>
        <fullName evidence="1">Myb/SANT-like DNA-binding domain-containing protein</fullName>
    </recommendedName>
</protein>
<reference evidence="2 3" key="1">
    <citation type="journal article" date="2010" name="Science">
        <title>Genomic comparison of the ants Camponotus floridanus and Harpegnathos saltator.</title>
        <authorList>
            <person name="Bonasio R."/>
            <person name="Zhang G."/>
            <person name="Ye C."/>
            <person name="Mutti N.S."/>
            <person name="Fang X."/>
            <person name="Qin N."/>
            <person name="Donahue G."/>
            <person name="Yang P."/>
            <person name="Li Q."/>
            <person name="Li C."/>
            <person name="Zhang P."/>
            <person name="Huang Z."/>
            <person name="Berger S.L."/>
            <person name="Reinberg D."/>
            <person name="Wang J."/>
            <person name="Liebig J."/>
        </authorList>
    </citation>
    <scope>NUCLEOTIDE SEQUENCE [LARGE SCALE GENOMIC DNA]</scope>
    <source>
        <strain evidence="2 3">R22 G/1</strain>
    </source>
</reference>
<name>E2BGL4_HARSA</name>
<proteinExistence type="predicted"/>
<feature type="domain" description="Myb/SANT-like DNA-binding" evidence="1">
    <location>
        <begin position="2"/>
        <end position="83"/>
    </location>
</feature>
<dbReference type="PANTHER" id="PTHR47595:SF1">
    <property type="entry name" value="MYB_SANT-LIKE DNA-BINDING DOMAIN-CONTAINING PROTEIN"/>
    <property type="match status" value="1"/>
</dbReference>